<dbReference type="AlphaFoldDB" id="A0A4R6S5I7"/>
<evidence type="ECO:0000259" key="1">
    <source>
        <dbReference type="Pfam" id="PF10646"/>
    </source>
</evidence>
<accession>A0A4R6S5I7</accession>
<evidence type="ECO:0000313" key="3">
    <source>
        <dbReference type="Proteomes" id="UP000295444"/>
    </source>
</evidence>
<dbReference type="Proteomes" id="UP000295444">
    <property type="component" value="Unassembled WGS sequence"/>
</dbReference>
<dbReference type="EMBL" id="SNXZ01000005">
    <property type="protein sequence ID" value="TDP95022.1"/>
    <property type="molecule type" value="Genomic_DNA"/>
</dbReference>
<dbReference type="OrthoDB" id="3626511at2"/>
<keyword evidence="3" id="KW-1185">Reference proteome</keyword>
<proteinExistence type="predicted"/>
<reference evidence="2 3" key="1">
    <citation type="submission" date="2019-03" db="EMBL/GenBank/DDBJ databases">
        <title>Genomic Encyclopedia of Type Strains, Phase IV (KMG-IV): sequencing the most valuable type-strain genomes for metagenomic binning, comparative biology and taxonomic classification.</title>
        <authorList>
            <person name="Goeker M."/>
        </authorList>
    </citation>
    <scope>NUCLEOTIDE SEQUENCE [LARGE SCALE GENOMIC DNA]</scope>
    <source>
        <strain evidence="2 3">DSM 45361</strain>
    </source>
</reference>
<name>A0A4R6S5I7_LABRH</name>
<feature type="domain" description="GerMN" evidence="1">
    <location>
        <begin position="41"/>
        <end position="135"/>
    </location>
</feature>
<comment type="caution">
    <text evidence="2">The sequence shown here is derived from an EMBL/GenBank/DDBJ whole genome shotgun (WGS) entry which is preliminary data.</text>
</comment>
<dbReference type="Pfam" id="PF10646">
    <property type="entry name" value="Germane"/>
    <property type="match status" value="1"/>
</dbReference>
<dbReference type="RefSeq" id="WP_133852417.1">
    <property type="nucleotide sequence ID" value="NZ_SNXZ01000005.1"/>
</dbReference>
<sequence>MTRLLATLLVVLAVAGCGVRPSGVIPGLEAPAGPRKDTMPTLYFVSPDKKEVVPVDRIAPALPGADVLSMLAAGPDEDGRGKGLSTQVPRRAAPAIVTQNGTTLEVWLHTDVAGLSKIAVDQIVCTLLLQYPRAERANLHGGSHTLGQRTCPAGR</sequence>
<protein>
    <recommendedName>
        <fullName evidence="1">GerMN domain-containing protein</fullName>
    </recommendedName>
</protein>
<dbReference type="PROSITE" id="PS51257">
    <property type="entry name" value="PROKAR_LIPOPROTEIN"/>
    <property type="match status" value="1"/>
</dbReference>
<organism evidence="2 3">
    <name type="scientific">Labedaea rhizosphaerae</name>
    <dbReference type="NCBI Taxonomy" id="598644"/>
    <lineage>
        <taxon>Bacteria</taxon>
        <taxon>Bacillati</taxon>
        <taxon>Actinomycetota</taxon>
        <taxon>Actinomycetes</taxon>
        <taxon>Pseudonocardiales</taxon>
        <taxon>Pseudonocardiaceae</taxon>
        <taxon>Labedaea</taxon>
    </lineage>
</organism>
<dbReference type="InterPro" id="IPR019606">
    <property type="entry name" value="GerMN"/>
</dbReference>
<evidence type="ECO:0000313" key="2">
    <source>
        <dbReference type="EMBL" id="TDP95022.1"/>
    </source>
</evidence>
<gene>
    <name evidence="2" type="ORF">EV186_105254</name>
</gene>